<dbReference type="EMBL" id="JADEXF010000237">
    <property type="protein sequence ID" value="MBE9105114.1"/>
    <property type="molecule type" value="Genomic_DNA"/>
</dbReference>
<feature type="non-terminal residue" evidence="1">
    <location>
        <position position="1"/>
    </location>
</feature>
<evidence type="ECO:0000313" key="1">
    <source>
        <dbReference type="EMBL" id="MBE9105114.1"/>
    </source>
</evidence>
<keyword evidence="2" id="KW-1185">Reference proteome</keyword>
<dbReference type="RefSeq" id="WP_194043081.1">
    <property type="nucleotide sequence ID" value="NZ_JADEXF010000237.1"/>
</dbReference>
<comment type="caution">
    <text evidence="1">The sequence shown here is derived from an EMBL/GenBank/DDBJ whole genome shotgun (WGS) entry which is preliminary data.</text>
</comment>
<protein>
    <submittedName>
        <fullName evidence="1">Uncharacterized protein</fullName>
    </submittedName>
</protein>
<gene>
    <name evidence="1" type="ORF">IQ229_09235</name>
</gene>
<dbReference type="Proteomes" id="UP000647836">
    <property type="component" value="Unassembled WGS sequence"/>
</dbReference>
<evidence type="ECO:0000313" key="2">
    <source>
        <dbReference type="Proteomes" id="UP000647836"/>
    </source>
</evidence>
<proteinExistence type="predicted"/>
<sequence>RMIGRSIKYKNGETTSIQGIPEHYCETLKWFLEIYLQHSSPKATRIFEVYSGFDIRYLDENKISQAQRVFRQFEADMQTNFSFPSFKLTIKEEIGREQEMPHGRYLITDQIGVLIERGFDLLWTDRQMVDNSLNISTSDRPIRDVTITRISEPNKIETAVSRLPDL</sequence>
<accession>A0ABR9TXH6</accession>
<organism evidence="1 2">
    <name type="scientific">Nostoc cf. edaphicum LEGE 07299</name>
    <dbReference type="NCBI Taxonomy" id="2777974"/>
    <lineage>
        <taxon>Bacteria</taxon>
        <taxon>Bacillati</taxon>
        <taxon>Cyanobacteriota</taxon>
        <taxon>Cyanophyceae</taxon>
        <taxon>Nostocales</taxon>
        <taxon>Nostocaceae</taxon>
        <taxon>Nostoc</taxon>
    </lineage>
</organism>
<reference evidence="1 2" key="1">
    <citation type="submission" date="2020-10" db="EMBL/GenBank/DDBJ databases">
        <authorList>
            <person name="Castelo-Branco R."/>
            <person name="Eusebio N."/>
            <person name="Adriana R."/>
            <person name="Vieira A."/>
            <person name="Brugerolle De Fraissinette N."/>
            <person name="Rezende De Castro R."/>
            <person name="Schneider M.P."/>
            <person name="Vasconcelos V."/>
            <person name="Leao P.N."/>
        </authorList>
    </citation>
    <scope>NUCLEOTIDE SEQUENCE [LARGE SCALE GENOMIC DNA]</scope>
    <source>
        <strain evidence="1 2">LEGE 07299</strain>
    </source>
</reference>
<name>A0ABR9TXH6_9NOSO</name>